<reference evidence="2" key="1">
    <citation type="submission" date="2022-11" db="UniProtKB">
        <authorList>
            <consortium name="WormBaseParasite"/>
        </authorList>
    </citation>
    <scope>IDENTIFICATION</scope>
</reference>
<name>A0AC34R8P5_9BILA</name>
<proteinExistence type="predicted"/>
<dbReference type="Proteomes" id="UP000887576">
    <property type="component" value="Unplaced"/>
</dbReference>
<accession>A0AC34R8P5</accession>
<protein>
    <submittedName>
        <fullName evidence="2">Enamelin</fullName>
    </submittedName>
</protein>
<evidence type="ECO:0000313" key="2">
    <source>
        <dbReference type="WBParaSite" id="JU765_v2.g4501.t1"/>
    </source>
</evidence>
<organism evidence="1 2">
    <name type="scientific">Panagrolaimus sp. JU765</name>
    <dbReference type="NCBI Taxonomy" id="591449"/>
    <lineage>
        <taxon>Eukaryota</taxon>
        <taxon>Metazoa</taxon>
        <taxon>Ecdysozoa</taxon>
        <taxon>Nematoda</taxon>
        <taxon>Chromadorea</taxon>
        <taxon>Rhabditida</taxon>
        <taxon>Tylenchina</taxon>
        <taxon>Panagrolaimomorpha</taxon>
        <taxon>Panagrolaimoidea</taxon>
        <taxon>Panagrolaimidae</taxon>
        <taxon>Panagrolaimus</taxon>
    </lineage>
</organism>
<dbReference type="WBParaSite" id="JU765_v2.g4501.t1">
    <property type="protein sequence ID" value="JU765_v2.g4501.t1"/>
    <property type="gene ID" value="JU765_v2.g4501"/>
</dbReference>
<sequence>QFLTKSNQNTTNQQQNQQNPKQTTDSRASTGPGPSKTNSGFFGSVQRKDSASSTSTVNSQTSVPKQRREFVNSKYPSNSSIASWSSNQSQTNYTNFYGKNENNTRGTVEQKNEKKNESGKNSYANSDAESTKSGSSTSNFGKKPINVQNSVKNNANQQVPKPVIPSKTISTGSNPGNSSIQMKVVNNQNSSKINKSPTVPTVKPQTTVINPVVSPVKAEKVEPYLVITPNNASSGPKSNVSKIPSAPVDPYLVITSSNPHPEPKRVVPVIPPAPVDPKPASSRPLLTTPTKTQNQTPKRPP</sequence>
<evidence type="ECO:0000313" key="1">
    <source>
        <dbReference type="Proteomes" id="UP000887576"/>
    </source>
</evidence>